<dbReference type="Proteomes" id="UP000199230">
    <property type="component" value="Unassembled WGS sequence"/>
</dbReference>
<proteinExistence type="predicted"/>
<reference evidence="3 4" key="1">
    <citation type="submission" date="2016-10" db="EMBL/GenBank/DDBJ databases">
        <authorList>
            <person name="de Groot N.N."/>
        </authorList>
    </citation>
    <scope>NUCLEOTIDE SEQUENCE [LARGE SCALE GENOMIC DNA]</scope>
    <source>
        <strain evidence="3 4">APO</strain>
    </source>
</reference>
<organism evidence="3 4">
    <name type="scientific">Tindallia californiensis</name>
    <dbReference type="NCBI Taxonomy" id="159292"/>
    <lineage>
        <taxon>Bacteria</taxon>
        <taxon>Bacillati</taxon>
        <taxon>Bacillota</taxon>
        <taxon>Clostridia</taxon>
        <taxon>Peptostreptococcales</taxon>
        <taxon>Tindalliaceae</taxon>
        <taxon>Tindallia</taxon>
    </lineage>
</organism>
<dbReference type="STRING" id="159292.SAMN05192546_10676"/>
<feature type="chain" id="PRO_5039038857" evidence="2">
    <location>
        <begin position="23"/>
        <end position="261"/>
    </location>
</feature>
<evidence type="ECO:0000313" key="4">
    <source>
        <dbReference type="Proteomes" id="UP000199230"/>
    </source>
</evidence>
<sequence length="261" mass="28446">MNPLQKKLIILLMLFLLLPGCGGDSSSQASSDSEGETTMQNQETQESQESGKEATSTLETTALLPAYKSLVDEILAAIEAGYQYDSGFAPITRQGKYVLAGDPSADDFITSFTIGIVNEKNYQVIKTEGELTDIHENDMLGAGLDLMGTHLQNLLHQLQAHSSGSPYEENEFHHWDILDVDLQTSGNTTTVTVTKELPDSSQDPSIETYTLSDGLLDAFSLSTPYINQGELQETTYTYQSKGPVDGAFLSSLYEETLAQIP</sequence>
<keyword evidence="2" id="KW-0732">Signal</keyword>
<feature type="signal peptide" evidence="2">
    <location>
        <begin position="1"/>
        <end position="22"/>
    </location>
</feature>
<evidence type="ECO:0000256" key="2">
    <source>
        <dbReference type="SAM" id="SignalP"/>
    </source>
</evidence>
<dbReference type="EMBL" id="FNPV01000006">
    <property type="protein sequence ID" value="SDY97619.1"/>
    <property type="molecule type" value="Genomic_DNA"/>
</dbReference>
<feature type="compositionally biased region" description="Polar residues" evidence="1">
    <location>
        <begin position="37"/>
        <end position="48"/>
    </location>
</feature>
<evidence type="ECO:0000256" key="1">
    <source>
        <dbReference type="SAM" id="MobiDB-lite"/>
    </source>
</evidence>
<evidence type="ECO:0000313" key="3">
    <source>
        <dbReference type="EMBL" id="SDY97619.1"/>
    </source>
</evidence>
<gene>
    <name evidence="3" type="ORF">SAMN05192546_10676</name>
</gene>
<accession>A0A1H3PB49</accession>
<protein>
    <submittedName>
        <fullName evidence="3">Uncharacterized protein</fullName>
    </submittedName>
</protein>
<feature type="region of interest" description="Disordered" evidence="1">
    <location>
        <begin position="26"/>
        <end position="56"/>
    </location>
</feature>
<name>A0A1H3PB49_9FIRM</name>
<keyword evidence="4" id="KW-1185">Reference proteome</keyword>
<dbReference type="AlphaFoldDB" id="A0A1H3PB49"/>